<evidence type="ECO:0000313" key="13">
    <source>
        <dbReference type="Proteomes" id="UP000437068"/>
    </source>
</evidence>
<evidence type="ECO:0000313" key="9">
    <source>
        <dbReference type="EMBL" id="KAE9300092.1"/>
    </source>
</evidence>
<evidence type="ECO:0000313" key="17">
    <source>
        <dbReference type="Proteomes" id="UP000460718"/>
    </source>
</evidence>
<dbReference type="EMBL" id="QXGF01001158">
    <property type="protein sequence ID" value="KAE8932092.1"/>
    <property type="molecule type" value="Genomic_DNA"/>
</dbReference>
<evidence type="ECO:0000313" key="15">
    <source>
        <dbReference type="Proteomes" id="UP000440732"/>
    </source>
</evidence>
<dbReference type="EMBL" id="QXGC01001711">
    <property type="protein sequence ID" value="KAE9197471.1"/>
    <property type="molecule type" value="Genomic_DNA"/>
</dbReference>
<evidence type="ECO:0000313" key="2">
    <source>
        <dbReference type="EMBL" id="KAE8996441.1"/>
    </source>
</evidence>
<dbReference type="EMBL" id="QXFW01001106">
    <property type="protein sequence ID" value="KAE8996441.1"/>
    <property type="molecule type" value="Genomic_DNA"/>
</dbReference>
<dbReference type="EMBL" id="QXGA01001038">
    <property type="protein sequence ID" value="KAE9131105.1"/>
    <property type="molecule type" value="Genomic_DNA"/>
</dbReference>
<dbReference type="Proteomes" id="UP000429523">
    <property type="component" value="Unassembled WGS sequence"/>
</dbReference>
<dbReference type="EMBL" id="QXGB01001505">
    <property type="protein sequence ID" value="KAE9189683.1"/>
    <property type="molecule type" value="Genomic_DNA"/>
</dbReference>
<proteinExistence type="predicted"/>
<dbReference type="Proteomes" id="UP000437068">
    <property type="component" value="Unassembled WGS sequence"/>
</dbReference>
<dbReference type="EMBL" id="QXGE01000968">
    <property type="protein sequence ID" value="KAE9300092.1"/>
    <property type="molecule type" value="Genomic_DNA"/>
</dbReference>
<keyword evidence="12" id="KW-1185">Reference proteome</keyword>
<evidence type="ECO:0000313" key="5">
    <source>
        <dbReference type="EMBL" id="KAE9131105.1"/>
    </source>
</evidence>
<comment type="caution">
    <text evidence="2">The sequence shown here is derived from an EMBL/GenBank/DDBJ whole genome shotgun (WGS) entry which is preliminary data.</text>
</comment>
<dbReference type="Proteomes" id="UP000433483">
    <property type="component" value="Unassembled WGS sequence"/>
</dbReference>
<sequence>MLADIFTKPLGATQFSKLRERLNVVPLPLTDGSAK</sequence>
<dbReference type="EMBL" id="QXGD01000948">
    <property type="protein sequence ID" value="KAE9219370.1"/>
    <property type="molecule type" value="Genomic_DNA"/>
</dbReference>
<dbReference type="EMBL" id="QXFY01001467">
    <property type="protein sequence ID" value="KAE9317038.1"/>
    <property type="molecule type" value="Genomic_DNA"/>
</dbReference>
<evidence type="ECO:0000313" key="1">
    <source>
        <dbReference type="EMBL" id="KAE8932092.1"/>
    </source>
</evidence>
<evidence type="ECO:0000313" key="11">
    <source>
        <dbReference type="Proteomes" id="UP000429523"/>
    </source>
</evidence>
<evidence type="ECO:0000313" key="12">
    <source>
        <dbReference type="Proteomes" id="UP000433483"/>
    </source>
</evidence>
<evidence type="ECO:0000313" key="7">
    <source>
        <dbReference type="EMBL" id="KAE9197471.1"/>
    </source>
</evidence>
<evidence type="ECO:0000313" key="3">
    <source>
        <dbReference type="EMBL" id="KAE9092559.1"/>
    </source>
</evidence>
<organism evidence="2 17">
    <name type="scientific">Phytophthora fragariae</name>
    <dbReference type="NCBI Taxonomy" id="53985"/>
    <lineage>
        <taxon>Eukaryota</taxon>
        <taxon>Sar</taxon>
        <taxon>Stramenopiles</taxon>
        <taxon>Oomycota</taxon>
        <taxon>Peronosporomycetes</taxon>
        <taxon>Peronosporales</taxon>
        <taxon>Peronosporaceae</taxon>
        <taxon>Phytophthora</taxon>
    </lineage>
</organism>
<dbReference type="AlphaFoldDB" id="A0A6A3JNW2"/>
<dbReference type="Proteomes" id="UP000486351">
    <property type="component" value="Unassembled WGS sequence"/>
</dbReference>
<evidence type="ECO:0000313" key="14">
    <source>
        <dbReference type="Proteomes" id="UP000440367"/>
    </source>
</evidence>
<evidence type="ECO:0000313" key="6">
    <source>
        <dbReference type="EMBL" id="KAE9189683.1"/>
    </source>
</evidence>
<dbReference type="Proteomes" id="UP000440367">
    <property type="component" value="Unassembled WGS sequence"/>
</dbReference>
<reference evidence="17 18" key="1">
    <citation type="submission" date="2018-09" db="EMBL/GenBank/DDBJ databases">
        <title>Genomic investigation of the strawberry pathogen Phytophthora fragariae indicates pathogenicity is determined by transcriptional variation in three key races.</title>
        <authorList>
            <person name="Adams T.M."/>
            <person name="Armitage A.D."/>
            <person name="Sobczyk M.K."/>
            <person name="Bates H.J."/>
            <person name="Dunwell J.M."/>
            <person name="Nellist C.F."/>
            <person name="Harrison R.J."/>
        </authorList>
    </citation>
    <scope>NUCLEOTIDE SEQUENCE [LARGE SCALE GENOMIC DNA]</scope>
    <source>
        <strain evidence="9 13">A4</strain>
        <strain evidence="8 14">BC-1</strain>
        <strain evidence="7 18">BC-23</strain>
        <strain evidence="6 12">NOV-27</strain>
        <strain evidence="5 15">NOV-5</strain>
        <strain evidence="4 16">NOV-71</strain>
        <strain evidence="10 19">NOV-77</strain>
        <strain evidence="1 11">NOV-9</strain>
        <strain evidence="3 20">ONT-3</strain>
        <strain evidence="2 17">SCRP245</strain>
    </source>
</reference>
<evidence type="ECO:0000313" key="10">
    <source>
        <dbReference type="EMBL" id="KAE9317038.1"/>
    </source>
</evidence>
<protein>
    <submittedName>
        <fullName evidence="2">Uncharacterized protein</fullName>
    </submittedName>
</protein>
<evidence type="ECO:0000313" key="19">
    <source>
        <dbReference type="Proteomes" id="UP000486351"/>
    </source>
</evidence>
<dbReference type="Proteomes" id="UP000488956">
    <property type="component" value="Unassembled WGS sequence"/>
</dbReference>
<dbReference type="Proteomes" id="UP000460718">
    <property type="component" value="Unassembled WGS sequence"/>
</dbReference>
<accession>A0A6A3JNW2</accession>
<gene>
    <name evidence="9" type="ORF">PF001_g15127</name>
    <name evidence="8" type="ORF">PF002_g16202</name>
    <name evidence="7" type="ORF">PF004_g19817</name>
    <name evidence="6" type="ORF">PF005_g19545</name>
    <name evidence="5" type="ORF">PF006_g15605</name>
    <name evidence="4" type="ORF">PF007_g16812</name>
    <name evidence="10" type="ORF">PF008_g18858</name>
    <name evidence="1" type="ORF">PF009_g17865</name>
    <name evidence="3" type="ORF">PF010_g17802</name>
    <name evidence="2" type="ORF">PF011_g15903</name>
</gene>
<name>A0A6A3JNW2_9STRA</name>
<dbReference type="Proteomes" id="UP000476176">
    <property type="component" value="Unassembled WGS sequence"/>
</dbReference>
<evidence type="ECO:0000313" key="20">
    <source>
        <dbReference type="Proteomes" id="UP000488956"/>
    </source>
</evidence>
<evidence type="ECO:0000313" key="16">
    <source>
        <dbReference type="Proteomes" id="UP000441208"/>
    </source>
</evidence>
<dbReference type="EMBL" id="QXFZ01001102">
    <property type="protein sequence ID" value="KAE9096896.1"/>
    <property type="molecule type" value="Genomic_DNA"/>
</dbReference>
<dbReference type="Proteomes" id="UP000441208">
    <property type="component" value="Unassembled WGS sequence"/>
</dbReference>
<evidence type="ECO:0000313" key="8">
    <source>
        <dbReference type="EMBL" id="KAE9219370.1"/>
    </source>
</evidence>
<dbReference type="EMBL" id="QXFX01001315">
    <property type="protein sequence ID" value="KAE9092559.1"/>
    <property type="molecule type" value="Genomic_DNA"/>
</dbReference>
<dbReference type="Proteomes" id="UP000440732">
    <property type="component" value="Unassembled WGS sequence"/>
</dbReference>
<evidence type="ECO:0000313" key="18">
    <source>
        <dbReference type="Proteomes" id="UP000476176"/>
    </source>
</evidence>
<evidence type="ECO:0000313" key="4">
    <source>
        <dbReference type="EMBL" id="KAE9096896.1"/>
    </source>
</evidence>